<name>A0A7Y0HUS1_9BIFI</name>
<evidence type="ECO:0000313" key="2">
    <source>
        <dbReference type="Proteomes" id="UP000529710"/>
    </source>
</evidence>
<dbReference type="AlphaFoldDB" id="A0A7Y0HUS1"/>
<sequence>MGHKLQLFQRFAEHVVVFSPWYSLIELLTVVDRPISLRINKPFSHRLLTLKERYIMKWLRSTFADEIASYKHKKPASTAKETHNSPIWICWLQGKQNAPAFVKRMITKIRANANGHPVIFISLKNYKDYCNIPDNIIRKYEQGLMPQQQFADILRSGLLAQQGGLWIDASILVTAPIPEQVFQLPIYNVKGIKPNAIRDAVSCDATRWQAYFIASQPHSVTYSFIFDCFIAYWERYNTLIDYFLFSYLAKAAREDIPGAQAEYEQVPDNNPNCELLSDYLMQPIPATDMQFQDIFNSHNFIYKLTWKGAYPLLTKDGEPTVAAKILS</sequence>
<reference evidence="1 2" key="1">
    <citation type="submission" date="2020-02" db="EMBL/GenBank/DDBJ databases">
        <title>Characterization of phylogenetic diversity of novel bifidobacterial species isolated in Czech ZOOs.</title>
        <authorList>
            <person name="Lugli G.A."/>
            <person name="Vera N.B."/>
            <person name="Ventura M."/>
        </authorList>
    </citation>
    <scope>NUCLEOTIDE SEQUENCE [LARGE SCALE GENOMIC DNA]</scope>
    <source>
        <strain evidence="1 2">DSM 109960</strain>
    </source>
</reference>
<accession>A0A7Y0HUS1</accession>
<dbReference type="Proteomes" id="UP000529710">
    <property type="component" value="Unassembled WGS sequence"/>
</dbReference>
<evidence type="ECO:0000313" key="1">
    <source>
        <dbReference type="EMBL" id="NMM95477.1"/>
    </source>
</evidence>
<dbReference type="InterPro" id="IPR008441">
    <property type="entry name" value="AfumC-like_glycosyl_Trfase"/>
</dbReference>
<keyword evidence="2" id="KW-1185">Reference proteome</keyword>
<gene>
    <name evidence="1" type="ORF">G1C98_0213</name>
</gene>
<dbReference type="Pfam" id="PF05704">
    <property type="entry name" value="Caps_synth"/>
    <property type="match status" value="1"/>
</dbReference>
<dbReference type="RefSeq" id="WP_169078435.1">
    <property type="nucleotide sequence ID" value="NZ_JAAIIF010000003.1"/>
</dbReference>
<proteinExistence type="predicted"/>
<dbReference type="SUPFAM" id="SSF53448">
    <property type="entry name" value="Nucleotide-diphospho-sugar transferases"/>
    <property type="match status" value="1"/>
</dbReference>
<organism evidence="1 2">
    <name type="scientific">Bifidobacterium erythrocebi</name>
    <dbReference type="NCBI Taxonomy" id="2675325"/>
    <lineage>
        <taxon>Bacteria</taxon>
        <taxon>Bacillati</taxon>
        <taxon>Actinomycetota</taxon>
        <taxon>Actinomycetes</taxon>
        <taxon>Bifidobacteriales</taxon>
        <taxon>Bifidobacteriaceae</taxon>
        <taxon>Bifidobacterium</taxon>
    </lineage>
</organism>
<protein>
    <submittedName>
        <fullName evidence="1">Capsular polysaccharide synthesis protein</fullName>
    </submittedName>
</protein>
<dbReference type="GO" id="GO:0016757">
    <property type="term" value="F:glycosyltransferase activity"/>
    <property type="evidence" value="ECO:0007669"/>
    <property type="project" value="InterPro"/>
</dbReference>
<dbReference type="EMBL" id="JAAIIF010000003">
    <property type="protein sequence ID" value="NMM95477.1"/>
    <property type="molecule type" value="Genomic_DNA"/>
</dbReference>
<comment type="caution">
    <text evidence="1">The sequence shown here is derived from an EMBL/GenBank/DDBJ whole genome shotgun (WGS) entry which is preliminary data.</text>
</comment>
<dbReference type="InterPro" id="IPR029044">
    <property type="entry name" value="Nucleotide-diphossugar_trans"/>
</dbReference>